<evidence type="ECO:0000256" key="1">
    <source>
        <dbReference type="SAM" id="Phobius"/>
    </source>
</evidence>
<keyword evidence="1" id="KW-1133">Transmembrane helix</keyword>
<name>A0A2M6WI76_9BACT</name>
<dbReference type="Proteomes" id="UP000228635">
    <property type="component" value="Unassembled WGS sequence"/>
</dbReference>
<comment type="caution">
    <text evidence="2">The sequence shown here is derived from an EMBL/GenBank/DDBJ whole genome shotgun (WGS) entry which is preliminary data.</text>
</comment>
<dbReference type="AlphaFoldDB" id="A0A2M6WI76"/>
<keyword evidence="1" id="KW-0812">Transmembrane</keyword>
<evidence type="ECO:0000313" key="3">
    <source>
        <dbReference type="Proteomes" id="UP000228635"/>
    </source>
</evidence>
<dbReference type="EMBL" id="PFBA01000019">
    <property type="protein sequence ID" value="PIT92500.1"/>
    <property type="molecule type" value="Genomic_DNA"/>
</dbReference>
<accession>A0A2M6WI76</accession>
<gene>
    <name evidence="2" type="ORF">COU08_02210</name>
</gene>
<feature type="transmembrane region" description="Helical" evidence="1">
    <location>
        <begin position="13"/>
        <end position="31"/>
    </location>
</feature>
<keyword evidence="1" id="KW-0472">Membrane</keyword>
<organism evidence="2 3">
    <name type="scientific">Candidatus Harrisonbacteria bacterium CG10_big_fil_rev_8_21_14_0_10_42_17</name>
    <dbReference type="NCBI Taxonomy" id="1974584"/>
    <lineage>
        <taxon>Bacteria</taxon>
        <taxon>Candidatus Harrisoniibacteriota</taxon>
    </lineage>
</organism>
<proteinExistence type="predicted"/>
<evidence type="ECO:0000313" key="2">
    <source>
        <dbReference type="EMBL" id="PIT92500.1"/>
    </source>
</evidence>
<protein>
    <submittedName>
        <fullName evidence="2">Uncharacterized protein</fullName>
    </submittedName>
</protein>
<sequence>MIQWNRVTWYSKLLAVLVFIAIAGVFFYFGTQYGMIMEQVRNVNTEVIETAQQQSQPTQAQNHIAGWETYRNQEYGFDFQYPGDFEITEGSPKLLPYQDNALEVSFRRHSDSSEIPPLVFGVAPRSVRSGEQSSLSFSSTCESPLSSDLFVDGVLACTGDTTHKIGDSVLHREVVFYNSADDRFQFRVFLGFGKMNDESEGYLVILNQILSTFRFR</sequence>
<reference evidence="3" key="1">
    <citation type="submission" date="2017-09" db="EMBL/GenBank/DDBJ databases">
        <title>Depth-based differentiation of microbial function through sediment-hosted aquifers and enrichment of novel symbionts in the deep terrestrial subsurface.</title>
        <authorList>
            <person name="Probst A.J."/>
            <person name="Ladd B."/>
            <person name="Jarett J.K."/>
            <person name="Geller-Mcgrath D.E."/>
            <person name="Sieber C.M.K."/>
            <person name="Emerson J.B."/>
            <person name="Anantharaman K."/>
            <person name="Thomas B.C."/>
            <person name="Malmstrom R."/>
            <person name="Stieglmeier M."/>
            <person name="Klingl A."/>
            <person name="Woyke T."/>
            <person name="Ryan C.M."/>
            <person name="Banfield J.F."/>
        </authorList>
    </citation>
    <scope>NUCLEOTIDE SEQUENCE [LARGE SCALE GENOMIC DNA]</scope>
</reference>